<protein>
    <submittedName>
        <fullName evidence="3">SAF domain protein</fullName>
    </submittedName>
</protein>
<reference key="2">
    <citation type="submission" date="2011-03" db="EMBL/GenBank/DDBJ databases">
        <title>Complete genome sequence of the thermoacidophilic crenarchaeon Thermoproteus uzoniensis 768-20.</title>
        <authorList>
            <person name="Mardanov A.V."/>
            <person name="Gumerov V.M."/>
            <person name="Beletsky A.V."/>
            <person name="Prokofeva M.I."/>
            <person name="Bonch-Osmolovskaya E.A."/>
            <person name="Ravin N.V."/>
            <person name="Skryabin K.G."/>
        </authorList>
    </citation>
    <scope>NUCLEOTIDE SEQUENCE</scope>
    <source>
        <strain>768-20</strain>
    </source>
</reference>
<dbReference type="Pfam" id="PF08666">
    <property type="entry name" value="SAF"/>
    <property type="match status" value="1"/>
</dbReference>
<dbReference type="InterPro" id="IPR052172">
    <property type="entry name" value="UxaA_altronate/galactarate_dh"/>
</dbReference>
<evidence type="ECO:0000313" key="3">
    <source>
        <dbReference type="EMBL" id="AEA11638.1"/>
    </source>
</evidence>
<feature type="domain" description="SAF" evidence="2">
    <location>
        <begin position="12"/>
        <end position="90"/>
    </location>
</feature>
<dbReference type="OrthoDB" id="214896at2157"/>
<keyword evidence="1" id="KW-0456">Lyase</keyword>
<evidence type="ECO:0000313" key="4">
    <source>
        <dbReference type="Proteomes" id="UP000008138"/>
    </source>
</evidence>
<dbReference type="KEGG" id="tuz:TUZN_0137"/>
<gene>
    <name evidence="3" type="ordered locus">TUZN_0137</name>
</gene>
<dbReference type="EMBL" id="CP002590">
    <property type="protein sequence ID" value="AEA11638.1"/>
    <property type="molecule type" value="Genomic_DNA"/>
</dbReference>
<dbReference type="GeneID" id="10359687"/>
<dbReference type="Gene3D" id="2.30.130.110">
    <property type="match status" value="1"/>
</dbReference>
<proteinExistence type="predicted"/>
<evidence type="ECO:0000256" key="1">
    <source>
        <dbReference type="ARBA" id="ARBA00023239"/>
    </source>
</evidence>
<dbReference type="InterPro" id="IPR013974">
    <property type="entry name" value="SAF"/>
</dbReference>
<evidence type="ECO:0000259" key="2">
    <source>
        <dbReference type="SMART" id="SM00858"/>
    </source>
</evidence>
<dbReference type="CDD" id="cd11613">
    <property type="entry name" value="SAF_AH_GD"/>
    <property type="match status" value="1"/>
</dbReference>
<sequence>MSFKFAIHHKADNVGVAIEDIKAGELVAGVYIEDRSPGPSVKALEDIPLGHKIALRDIEEGEVVVKYGRPIGKATRKIRAGEHVHVHNLVSTRWNFGRR</sequence>
<dbReference type="PANTHER" id="PTHR30536:SF5">
    <property type="entry name" value="ALTRONATE DEHYDRATASE"/>
    <property type="match status" value="1"/>
</dbReference>
<reference evidence="3 4" key="1">
    <citation type="journal article" date="2011" name="J. Bacteriol.">
        <title>Complete genome sequence of the thermoacidophilic crenarchaeon Thermoproteus uzoniensis 768-20.</title>
        <authorList>
            <person name="Mardanov A.V."/>
            <person name="Gumerov V.M."/>
            <person name="Beletsky A.V."/>
            <person name="Prokofeva M.I."/>
            <person name="Bonch-Osmolovskaya E.A."/>
            <person name="Ravin N.V."/>
            <person name="Skryabin K.G."/>
        </authorList>
    </citation>
    <scope>NUCLEOTIDE SEQUENCE [LARGE SCALE GENOMIC DNA]</scope>
    <source>
        <strain evidence="3 4">768-20</strain>
    </source>
</reference>
<dbReference type="SMART" id="SM00858">
    <property type="entry name" value="SAF"/>
    <property type="match status" value="1"/>
</dbReference>
<keyword evidence="4" id="KW-1185">Reference proteome</keyword>
<organism evidence="3 4">
    <name type="scientific">Thermoproteus uzoniensis (strain 768-20)</name>
    <dbReference type="NCBI Taxonomy" id="999630"/>
    <lineage>
        <taxon>Archaea</taxon>
        <taxon>Thermoproteota</taxon>
        <taxon>Thermoprotei</taxon>
        <taxon>Thermoproteales</taxon>
        <taxon>Thermoproteaceae</taxon>
        <taxon>Thermoproteus</taxon>
    </lineage>
</organism>
<dbReference type="RefSeq" id="WP_013678974.1">
    <property type="nucleotide sequence ID" value="NC_015315.1"/>
</dbReference>
<dbReference type="STRING" id="999630.TUZN_0137"/>
<dbReference type="eggNOG" id="arCOG05318">
    <property type="taxonomic scope" value="Archaea"/>
</dbReference>
<dbReference type="PANTHER" id="PTHR30536">
    <property type="entry name" value="ALTRONATE/GALACTARATE DEHYDRATASE"/>
    <property type="match status" value="1"/>
</dbReference>
<dbReference type="GO" id="GO:0019698">
    <property type="term" value="P:D-galacturonate catabolic process"/>
    <property type="evidence" value="ECO:0007669"/>
    <property type="project" value="TreeGrafter"/>
</dbReference>
<dbReference type="GO" id="GO:0016829">
    <property type="term" value="F:lyase activity"/>
    <property type="evidence" value="ECO:0007669"/>
    <property type="project" value="UniProtKB-KW"/>
</dbReference>
<dbReference type="AlphaFoldDB" id="F2L1G8"/>
<name>F2L1G8_THEU7</name>
<dbReference type="InterPro" id="IPR044144">
    <property type="entry name" value="SAF_UxaA/GarD"/>
</dbReference>
<dbReference type="HOGENOM" id="CLU_084161_2_0_2"/>
<dbReference type="Proteomes" id="UP000008138">
    <property type="component" value="Chromosome"/>
</dbReference>
<accession>F2L1G8</accession>